<evidence type="ECO:0000256" key="2">
    <source>
        <dbReference type="ARBA" id="ARBA00022553"/>
    </source>
</evidence>
<evidence type="ECO:0000256" key="5">
    <source>
        <dbReference type="ARBA" id="ARBA00022777"/>
    </source>
</evidence>
<dbReference type="GO" id="GO:0005524">
    <property type="term" value="F:ATP binding"/>
    <property type="evidence" value="ECO:0007669"/>
    <property type="project" value="UniProtKB-KW"/>
</dbReference>
<dbReference type="InterPro" id="IPR008271">
    <property type="entry name" value="Ser/Thr_kinase_AS"/>
</dbReference>
<organism evidence="15 16">
    <name type="scientific">Patiria miniata</name>
    <name type="common">Bat star</name>
    <name type="synonym">Asterina miniata</name>
    <dbReference type="NCBI Taxonomy" id="46514"/>
    <lineage>
        <taxon>Eukaryota</taxon>
        <taxon>Metazoa</taxon>
        <taxon>Echinodermata</taxon>
        <taxon>Eleutherozoa</taxon>
        <taxon>Asterozoa</taxon>
        <taxon>Asteroidea</taxon>
        <taxon>Valvatacea</taxon>
        <taxon>Valvatida</taxon>
        <taxon>Asterinidae</taxon>
        <taxon>Patiria</taxon>
    </lineage>
</organism>
<dbReference type="GeneID" id="119721062"/>
<evidence type="ECO:0000256" key="12">
    <source>
        <dbReference type="ARBA" id="ARBA00051693"/>
    </source>
</evidence>
<dbReference type="PROSITE" id="PS50011">
    <property type="entry name" value="PROTEIN_KINASE_DOM"/>
    <property type="match status" value="1"/>
</dbReference>
<evidence type="ECO:0000256" key="6">
    <source>
        <dbReference type="ARBA" id="ARBA00022840"/>
    </source>
</evidence>
<dbReference type="GO" id="GO:0004708">
    <property type="term" value="F:MAP kinase kinase activity"/>
    <property type="evidence" value="ECO:0007669"/>
    <property type="project" value="UniProtKB-EC"/>
</dbReference>
<feature type="compositionally biased region" description="Polar residues" evidence="13">
    <location>
        <begin position="93"/>
        <end position="102"/>
    </location>
</feature>
<dbReference type="SMART" id="SM00220">
    <property type="entry name" value="S_TKc"/>
    <property type="match status" value="1"/>
</dbReference>
<feature type="region of interest" description="Disordered" evidence="13">
    <location>
        <begin position="80"/>
        <end position="103"/>
    </location>
</feature>
<accession>A0A913Z7Q4</accession>
<dbReference type="OrthoDB" id="10252354at2759"/>
<feature type="domain" description="Protein kinase" evidence="14">
    <location>
        <begin position="136"/>
        <end position="396"/>
    </location>
</feature>
<dbReference type="GO" id="GO:0004713">
    <property type="term" value="F:protein tyrosine kinase activity"/>
    <property type="evidence" value="ECO:0007669"/>
    <property type="project" value="UniProtKB-KW"/>
</dbReference>
<reference evidence="15" key="1">
    <citation type="submission" date="2022-11" db="UniProtKB">
        <authorList>
            <consortium name="EnsemblMetazoa"/>
        </authorList>
    </citation>
    <scope>IDENTIFICATION</scope>
</reference>
<dbReference type="GO" id="GO:0004674">
    <property type="term" value="F:protein serine/threonine kinase activity"/>
    <property type="evidence" value="ECO:0007669"/>
    <property type="project" value="UniProtKB-KW"/>
</dbReference>
<evidence type="ECO:0000256" key="1">
    <source>
        <dbReference type="ARBA" id="ARBA00022527"/>
    </source>
</evidence>
<keyword evidence="16" id="KW-1185">Reference proteome</keyword>
<dbReference type="PANTHER" id="PTHR47238:SF2">
    <property type="entry name" value="DUAL SPECIFICITY MITOGEN-ACTIVATED PROTEIN KINASE KINASE HEMIPTEROUS"/>
    <property type="match status" value="1"/>
</dbReference>
<dbReference type="SUPFAM" id="SSF56112">
    <property type="entry name" value="Protein kinase-like (PK-like)"/>
    <property type="match status" value="1"/>
</dbReference>
<comment type="catalytic activity">
    <reaction evidence="11">
        <text>L-threonyl-[protein] + ATP = O-phospho-L-threonyl-[protein] + ADP + H(+)</text>
        <dbReference type="Rhea" id="RHEA:46608"/>
        <dbReference type="Rhea" id="RHEA-COMP:11060"/>
        <dbReference type="Rhea" id="RHEA-COMP:11605"/>
        <dbReference type="ChEBI" id="CHEBI:15378"/>
        <dbReference type="ChEBI" id="CHEBI:30013"/>
        <dbReference type="ChEBI" id="CHEBI:30616"/>
        <dbReference type="ChEBI" id="CHEBI:61977"/>
        <dbReference type="ChEBI" id="CHEBI:456216"/>
        <dbReference type="EC" id="2.7.12.2"/>
    </reaction>
</comment>
<dbReference type="RefSeq" id="XP_038046870.1">
    <property type="nucleotide sequence ID" value="XM_038190942.1"/>
</dbReference>
<keyword evidence="1" id="KW-0723">Serine/threonine-protein kinase</keyword>
<sequence>MAKMSSSVELHQKLNRLEASLMAENEARKRDRLPIDLKHDSPKSHRQRPVLPSLMDLSSMKSQALNLPDHGQAASRIGGVQGGKHKGKDFNFPRSSAPQRNSIDSREIERKLQEIMRQTGKLTVDGRRVPFNIDSLEAIDELGFGSCGHVIRMRHKDTKTIVAVKQMRRSGNKEENKRILMDLEVVLKSHNCPFIVQCLGALVNPSEVWICMEQMATCLEKLLKKLREPIPEQIIGKMVFAIVSALDYLKEVHGVMHRDVKPSNMLLDEKGVVKLCDFGISGRLVDSKARTRSAGCVAYMAPERIDPPDPANPDYDVRADVWSLGISLVELATGEFPYKNCNNDFEVLARVLSEEPPRLPPKRGFSVDFHSFVQCCLTKDCSQRPKYKQLMEHSFFKRYDIAKVDVASWFAMVMARIEPTRSHSAPRLHMGTST</sequence>
<evidence type="ECO:0000313" key="15">
    <source>
        <dbReference type="EnsemblMetazoa" id="XP_038046870.1"/>
    </source>
</evidence>
<dbReference type="PANTHER" id="PTHR47238">
    <property type="entry name" value="MITOGEN-ACTIVATED PROTEIN KINASE KINASE 5"/>
    <property type="match status" value="1"/>
</dbReference>
<comment type="catalytic activity">
    <reaction evidence="10">
        <text>L-seryl-[protein] + ATP = O-phospho-L-seryl-[protein] + ADP + H(+)</text>
        <dbReference type="Rhea" id="RHEA:17989"/>
        <dbReference type="Rhea" id="RHEA-COMP:9863"/>
        <dbReference type="Rhea" id="RHEA-COMP:11604"/>
        <dbReference type="ChEBI" id="CHEBI:15378"/>
        <dbReference type="ChEBI" id="CHEBI:29999"/>
        <dbReference type="ChEBI" id="CHEBI:30616"/>
        <dbReference type="ChEBI" id="CHEBI:83421"/>
        <dbReference type="ChEBI" id="CHEBI:456216"/>
        <dbReference type="EC" id="2.7.12.2"/>
    </reaction>
</comment>
<dbReference type="EC" id="2.7.12.2" evidence="9"/>
<proteinExistence type="inferred from homology"/>
<evidence type="ECO:0000256" key="3">
    <source>
        <dbReference type="ARBA" id="ARBA00022679"/>
    </source>
</evidence>
<dbReference type="EnsemblMetazoa" id="XM_038190942.1">
    <property type="protein sequence ID" value="XP_038046870.1"/>
    <property type="gene ID" value="LOC119721062"/>
</dbReference>
<keyword evidence="2" id="KW-0597">Phosphoprotein</keyword>
<comment type="catalytic activity">
    <reaction evidence="12">
        <text>L-tyrosyl-[protein] + ATP = O-phospho-L-tyrosyl-[protein] + ADP + H(+)</text>
        <dbReference type="Rhea" id="RHEA:10596"/>
        <dbReference type="Rhea" id="RHEA-COMP:10136"/>
        <dbReference type="Rhea" id="RHEA-COMP:20101"/>
        <dbReference type="ChEBI" id="CHEBI:15378"/>
        <dbReference type="ChEBI" id="CHEBI:30616"/>
        <dbReference type="ChEBI" id="CHEBI:46858"/>
        <dbReference type="ChEBI" id="CHEBI:61978"/>
        <dbReference type="ChEBI" id="CHEBI:456216"/>
        <dbReference type="EC" id="2.7.12.2"/>
    </reaction>
</comment>
<evidence type="ECO:0000256" key="13">
    <source>
        <dbReference type="SAM" id="MobiDB-lite"/>
    </source>
</evidence>
<name>A0A913Z7Q4_PATMI</name>
<keyword evidence="6" id="KW-0067">ATP-binding</keyword>
<evidence type="ECO:0000256" key="9">
    <source>
        <dbReference type="ARBA" id="ARBA00038999"/>
    </source>
</evidence>
<evidence type="ECO:0000256" key="4">
    <source>
        <dbReference type="ARBA" id="ARBA00022741"/>
    </source>
</evidence>
<keyword evidence="7" id="KW-0829">Tyrosine-protein kinase</keyword>
<evidence type="ECO:0000256" key="11">
    <source>
        <dbReference type="ARBA" id="ARBA00049299"/>
    </source>
</evidence>
<dbReference type="GO" id="GO:0006950">
    <property type="term" value="P:response to stress"/>
    <property type="evidence" value="ECO:0007669"/>
    <property type="project" value="UniProtKB-ARBA"/>
</dbReference>
<dbReference type="FunFam" id="3.30.200.20:FF:000040">
    <property type="entry name" value="Dual specificity mitogen-activated protein kinase kinase"/>
    <property type="match status" value="1"/>
</dbReference>
<evidence type="ECO:0000256" key="7">
    <source>
        <dbReference type="ARBA" id="ARBA00023137"/>
    </source>
</evidence>
<dbReference type="InterPro" id="IPR052468">
    <property type="entry name" value="Dual_spec_MAPK_kinase"/>
</dbReference>
<dbReference type="InterPro" id="IPR011009">
    <property type="entry name" value="Kinase-like_dom_sf"/>
</dbReference>
<dbReference type="InterPro" id="IPR000719">
    <property type="entry name" value="Prot_kinase_dom"/>
</dbReference>
<evidence type="ECO:0000313" key="16">
    <source>
        <dbReference type="Proteomes" id="UP000887568"/>
    </source>
</evidence>
<dbReference type="AlphaFoldDB" id="A0A913Z7Q4"/>
<comment type="similarity">
    <text evidence="8">Belongs to the protein kinase superfamily. STE Ser/Thr protein kinase family. MAP kinase kinase subfamily.</text>
</comment>
<dbReference type="OMA" id="CFVMELM"/>
<keyword evidence="4" id="KW-0547">Nucleotide-binding</keyword>
<dbReference type="FunFam" id="1.10.510.10:FF:000432">
    <property type="entry name" value="mitogen-activated protein kinase kinase 3"/>
    <property type="match status" value="1"/>
</dbReference>
<protein>
    <recommendedName>
        <fullName evidence="9">mitogen-activated protein kinase kinase</fullName>
        <ecNumber evidence="9">2.7.12.2</ecNumber>
    </recommendedName>
</protein>
<dbReference type="Proteomes" id="UP000887568">
    <property type="component" value="Unplaced"/>
</dbReference>
<evidence type="ECO:0000256" key="10">
    <source>
        <dbReference type="ARBA" id="ARBA00049014"/>
    </source>
</evidence>
<evidence type="ECO:0000256" key="8">
    <source>
        <dbReference type="ARBA" id="ARBA00038035"/>
    </source>
</evidence>
<dbReference type="PROSITE" id="PS00108">
    <property type="entry name" value="PROTEIN_KINASE_ST"/>
    <property type="match status" value="1"/>
</dbReference>
<dbReference type="Gene3D" id="1.10.510.10">
    <property type="entry name" value="Transferase(Phosphotransferase) domain 1"/>
    <property type="match status" value="1"/>
</dbReference>
<keyword evidence="5" id="KW-0418">Kinase</keyword>
<dbReference type="CDD" id="cd06618">
    <property type="entry name" value="PKc_MKK7"/>
    <property type="match status" value="1"/>
</dbReference>
<keyword evidence="3" id="KW-0808">Transferase</keyword>
<dbReference type="Pfam" id="PF00069">
    <property type="entry name" value="Pkinase"/>
    <property type="match status" value="1"/>
</dbReference>
<dbReference type="Gene3D" id="3.30.200.20">
    <property type="entry name" value="Phosphorylase Kinase, domain 1"/>
    <property type="match status" value="1"/>
</dbReference>
<evidence type="ECO:0000259" key="14">
    <source>
        <dbReference type="PROSITE" id="PS50011"/>
    </source>
</evidence>